<evidence type="ECO:0000256" key="2">
    <source>
        <dbReference type="SAM" id="Phobius"/>
    </source>
</evidence>
<feature type="region of interest" description="Disordered" evidence="1">
    <location>
        <begin position="64"/>
        <end position="101"/>
    </location>
</feature>
<accession>A0A6J8CHZ4</accession>
<evidence type="ECO:0000313" key="4">
    <source>
        <dbReference type="Proteomes" id="UP000507470"/>
    </source>
</evidence>
<name>A0A6J8CHZ4_MYTCO</name>
<dbReference type="Proteomes" id="UP000507470">
    <property type="component" value="Unassembled WGS sequence"/>
</dbReference>
<feature type="transmembrane region" description="Helical" evidence="2">
    <location>
        <begin position="36"/>
        <end position="57"/>
    </location>
</feature>
<reference evidence="3 4" key="1">
    <citation type="submission" date="2020-06" db="EMBL/GenBank/DDBJ databases">
        <authorList>
            <person name="Li R."/>
            <person name="Bekaert M."/>
        </authorList>
    </citation>
    <scope>NUCLEOTIDE SEQUENCE [LARGE SCALE GENOMIC DNA]</scope>
    <source>
        <strain evidence="4">wild</strain>
    </source>
</reference>
<keyword evidence="2" id="KW-0472">Membrane</keyword>
<keyword evidence="2" id="KW-1133">Transmembrane helix</keyword>
<keyword evidence="2" id="KW-0812">Transmembrane</keyword>
<evidence type="ECO:0000313" key="3">
    <source>
        <dbReference type="EMBL" id="CAC5394929.1"/>
    </source>
</evidence>
<proteinExistence type="predicted"/>
<gene>
    <name evidence="3" type="ORF">MCOR_29646</name>
</gene>
<dbReference type="OrthoDB" id="10401875at2759"/>
<sequence length="207" mass="23396">MIKQIIVSHKNVFFNSLTDNKQTDREIKDNNITGTIVGSVLPVLLITALAVLGFFLYKKRQDSKSNQNESLNRDPTKIAFTTENNSGEHEINVGASKRPLPIPIPLAGKQDDKPDEDENTYSRIASVFFDEPRNNFSNQCYNDIDFEGDNNSLATLNIENKQLGDKTEHDENFYSRIASAVFNEPRENIANPGCNDFQIEDENKSNH</sequence>
<dbReference type="EMBL" id="CACVKT020005413">
    <property type="protein sequence ID" value="CAC5394929.1"/>
    <property type="molecule type" value="Genomic_DNA"/>
</dbReference>
<organism evidence="3 4">
    <name type="scientific">Mytilus coruscus</name>
    <name type="common">Sea mussel</name>
    <dbReference type="NCBI Taxonomy" id="42192"/>
    <lineage>
        <taxon>Eukaryota</taxon>
        <taxon>Metazoa</taxon>
        <taxon>Spiralia</taxon>
        <taxon>Lophotrochozoa</taxon>
        <taxon>Mollusca</taxon>
        <taxon>Bivalvia</taxon>
        <taxon>Autobranchia</taxon>
        <taxon>Pteriomorphia</taxon>
        <taxon>Mytilida</taxon>
        <taxon>Mytiloidea</taxon>
        <taxon>Mytilidae</taxon>
        <taxon>Mytilinae</taxon>
        <taxon>Mytilus</taxon>
    </lineage>
</organism>
<evidence type="ECO:0000256" key="1">
    <source>
        <dbReference type="SAM" id="MobiDB-lite"/>
    </source>
</evidence>
<dbReference type="AlphaFoldDB" id="A0A6J8CHZ4"/>
<protein>
    <submittedName>
        <fullName evidence="3">Uncharacterized protein</fullName>
    </submittedName>
</protein>
<keyword evidence="4" id="KW-1185">Reference proteome</keyword>